<organism evidence="1 2">
    <name type="scientific">Jaminaea rosea</name>
    <dbReference type="NCBI Taxonomy" id="1569628"/>
    <lineage>
        <taxon>Eukaryota</taxon>
        <taxon>Fungi</taxon>
        <taxon>Dikarya</taxon>
        <taxon>Basidiomycota</taxon>
        <taxon>Ustilaginomycotina</taxon>
        <taxon>Exobasidiomycetes</taxon>
        <taxon>Microstromatales</taxon>
        <taxon>Microstromatales incertae sedis</taxon>
        <taxon>Jaminaea</taxon>
    </lineage>
</organism>
<sequence length="178" mass="19955">MAMLECIFCRLFASYTRKEKWLAFERKYSLGWLRDEVIGCNSELQTAEHCSLARVHLDEGQSIDDSDEGRGLATSSFCPSAPTTTTCHPLSLRQTPTSIQHSALLGPRQLRPLQVLLALEAKSGSRDGRGRGGGQVDGHVRGSLLQRDGQLHQKGAMAAEHLRMRSGRARRWRERVQW</sequence>
<dbReference type="RefSeq" id="XP_025363974.1">
    <property type="nucleotide sequence ID" value="XM_025505403.1"/>
</dbReference>
<dbReference type="AlphaFoldDB" id="A0A316UVV0"/>
<dbReference type="GeneID" id="37027226"/>
<evidence type="ECO:0000313" key="2">
    <source>
        <dbReference type="Proteomes" id="UP000245884"/>
    </source>
</evidence>
<protein>
    <submittedName>
        <fullName evidence="1">Uncharacterized protein</fullName>
    </submittedName>
</protein>
<gene>
    <name evidence="1" type="ORF">BDZ90DRAFT_230243</name>
</gene>
<reference evidence="1 2" key="1">
    <citation type="journal article" date="2018" name="Mol. Biol. Evol.">
        <title>Broad Genomic Sampling Reveals a Smut Pathogenic Ancestry of the Fungal Clade Ustilaginomycotina.</title>
        <authorList>
            <person name="Kijpornyongpan T."/>
            <person name="Mondo S.J."/>
            <person name="Barry K."/>
            <person name="Sandor L."/>
            <person name="Lee J."/>
            <person name="Lipzen A."/>
            <person name="Pangilinan J."/>
            <person name="LaButti K."/>
            <person name="Hainaut M."/>
            <person name="Henrissat B."/>
            <person name="Grigoriev I.V."/>
            <person name="Spatafora J.W."/>
            <person name="Aime M.C."/>
        </authorList>
    </citation>
    <scope>NUCLEOTIDE SEQUENCE [LARGE SCALE GENOMIC DNA]</scope>
    <source>
        <strain evidence="1 2">MCA 5214</strain>
    </source>
</reference>
<proteinExistence type="predicted"/>
<dbReference type="EMBL" id="KZ819663">
    <property type="protein sequence ID" value="PWN29362.1"/>
    <property type="molecule type" value="Genomic_DNA"/>
</dbReference>
<evidence type="ECO:0000313" key="1">
    <source>
        <dbReference type="EMBL" id="PWN29362.1"/>
    </source>
</evidence>
<name>A0A316UVV0_9BASI</name>
<dbReference type="Proteomes" id="UP000245884">
    <property type="component" value="Unassembled WGS sequence"/>
</dbReference>
<keyword evidence="2" id="KW-1185">Reference proteome</keyword>
<accession>A0A316UVV0</accession>